<accession>A0A8T1ZG60</accession>
<reference evidence="1 2" key="1">
    <citation type="submission" date="2020-12" db="EMBL/GenBank/DDBJ databases">
        <title>Concerted genomic and epigenomic changes stabilize Arabidopsis allopolyploids.</title>
        <authorList>
            <person name="Chen Z."/>
        </authorList>
    </citation>
    <scope>NUCLEOTIDE SEQUENCE [LARGE SCALE GENOMIC DNA]</scope>
    <source>
        <strain evidence="1">As9502</strain>
        <tissue evidence="1">Leaf</tissue>
    </source>
</reference>
<gene>
    <name evidence="1" type="ORF">ISN44_As11g031070</name>
</gene>
<dbReference type="AlphaFoldDB" id="A0A8T1ZG60"/>
<keyword evidence="2" id="KW-1185">Reference proteome</keyword>
<dbReference type="Proteomes" id="UP000694251">
    <property type="component" value="Chromosome 11"/>
</dbReference>
<dbReference type="InterPro" id="IPR040256">
    <property type="entry name" value="At4g02000-like"/>
</dbReference>
<dbReference type="PANTHER" id="PTHR31286:SF99">
    <property type="entry name" value="DUF4283 DOMAIN-CONTAINING PROTEIN"/>
    <property type="match status" value="1"/>
</dbReference>
<name>A0A8T1ZG60_ARASU</name>
<dbReference type="OrthoDB" id="1752183at2759"/>
<comment type="caution">
    <text evidence="1">The sequence shown here is derived from an EMBL/GenBank/DDBJ whole genome shotgun (WGS) entry which is preliminary data.</text>
</comment>
<protein>
    <recommendedName>
        <fullName evidence="3">DUF4283 domain-containing protein</fullName>
    </recommendedName>
</protein>
<dbReference type="InterPro" id="IPR044730">
    <property type="entry name" value="RNase_H-like_dom_plant"/>
</dbReference>
<organism evidence="1 2">
    <name type="scientific">Arabidopsis suecica</name>
    <name type="common">Swedish thale-cress</name>
    <name type="synonym">Cardaminopsis suecica</name>
    <dbReference type="NCBI Taxonomy" id="45249"/>
    <lineage>
        <taxon>Eukaryota</taxon>
        <taxon>Viridiplantae</taxon>
        <taxon>Streptophyta</taxon>
        <taxon>Embryophyta</taxon>
        <taxon>Tracheophyta</taxon>
        <taxon>Spermatophyta</taxon>
        <taxon>Magnoliopsida</taxon>
        <taxon>eudicotyledons</taxon>
        <taxon>Gunneridae</taxon>
        <taxon>Pentapetalae</taxon>
        <taxon>rosids</taxon>
        <taxon>malvids</taxon>
        <taxon>Brassicales</taxon>
        <taxon>Brassicaceae</taxon>
        <taxon>Camelineae</taxon>
        <taxon>Arabidopsis</taxon>
    </lineage>
</organism>
<proteinExistence type="predicted"/>
<dbReference type="EMBL" id="JAEFBJ010000011">
    <property type="protein sequence ID" value="KAG7557108.1"/>
    <property type="molecule type" value="Genomic_DNA"/>
</dbReference>
<evidence type="ECO:0008006" key="3">
    <source>
        <dbReference type="Google" id="ProtNLM"/>
    </source>
</evidence>
<evidence type="ECO:0000313" key="1">
    <source>
        <dbReference type="EMBL" id="KAG7557108.1"/>
    </source>
</evidence>
<dbReference type="CDD" id="cd06222">
    <property type="entry name" value="RNase_H_like"/>
    <property type="match status" value="1"/>
</dbReference>
<evidence type="ECO:0000313" key="2">
    <source>
        <dbReference type="Proteomes" id="UP000694251"/>
    </source>
</evidence>
<dbReference type="PANTHER" id="PTHR31286">
    <property type="entry name" value="GLYCINE-RICH CELL WALL STRUCTURAL PROTEIN 1.8-LIKE"/>
    <property type="match status" value="1"/>
</dbReference>
<sequence length="518" mass="57339">MGTGDAGDFRVLKLWDQDATLMDIVGKGQPPGDPPDGSVSWVTKVKGTNAGGILTPENLLDDEFVSSRLCVKFSNGEDAEPVITIEKAFGSYLTAQAWSPDFDPLRDDIVTTPVWVRLSNVPLNFYHKLVMMGIARGLGKPIKVALTTLNFERARFARVCVKVNLMKPLKGIVMINGESDKSVVHMGDGLTVVKKSGRRSATLARQGGVADGNSGENLGKNLKEIPPNKEFTNIAISIRFRGLENDTNPSKIREVAISTGVDKENTHILNQQRMGKTDMHAQERALVNGPKKNKNVFTSVVKEKWAGNSRPAETYVTRQNGPKMKHKQNMPARSLICGLAHGEIGLSESGKRLRVEKDSIERQGGENVELGLEEDPSNRECGWFHQEMGWRPQRRSRLPRDMVSFIKDLAKEVSLANVQEGIRTRGAARIDKLIAWKLSRDDWIKLNIDGASRGVCSAPLAEIWGVYYGLYIAWEGRITRLELKVDSDMVAGFLTTGISDAHPLSFLVRLCYGFLSRD</sequence>